<dbReference type="Pfam" id="PF01925">
    <property type="entry name" value="TauE"/>
    <property type="match status" value="1"/>
</dbReference>
<feature type="transmembrane region" description="Helical" evidence="5">
    <location>
        <begin position="198"/>
        <end position="219"/>
    </location>
</feature>
<dbReference type="RefSeq" id="WP_013553521.1">
    <property type="nucleotide sequence ID" value="NC_014935.1"/>
</dbReference>
<keyword evidence="3 5" id="KW-1133">Transmembrane helix</keyword>
<evidence type="ECO:0000313" key="7">
    <source>
        <dbReference type="Proteomes" id="UP000008633"/>
    </source>
</evidence>
<feature type="transmembrane region" description="Helical" evidence="5">
    <location>
        <begin position="231"/>
        <end position="250"/>
    </location>
</feature>
<evidence type="ECO:0000256" key="3">
    <source>
        <dbReference type="ARBA" id="ARBA00022989"/>
    </source>
</evidence>
<keyword evidence="5" id="KW-1003">Cell membrane</keyword>
<feature type="transmembrane region" description="Helical" evidence="5">
    <location>
        <begin position="101"/>
        <end position="120"/>
    </location>
</feature>
<gene>
    <name evidence="6" type="ordered locus">Nitsa_0556</name>
</gene>
<dbReference type="AlphaFoldDB" id="E6X122"/>
<dbReference type="InterPro" id="IPR051598">
    <property type="entry name" value="TSUP/Inactive_protease-like"/>
</dbReference>
<name>E6X122_NITSE</name>
<comment type="similarity">
    <text evidence="5">Belongs to the 4-toluene sulfonate uptake permease (TSUP) (TC 2.A.102) family.</text>
</comment>
<keyword evidence="2 5" id="KW-0812">Transmembrane</keyword>
<evidence type="ECO:0000256" key="5">
    <source>
        <dbReference type="RuleBase" id="RU363041"/>
    </source>
</evidence>
<dbReference type="GO" id="GO:0005886">
    <property type="term" value="C:plasma membrane"/>
    <property type="evidence" value="ECO:0007669"/>
    <property type="project" value="UniProtKB-SubCell"/>
</dbReference>
<proteinExistence type="inferred from homology"/>
<reference evidence="7" key="2">
    <citation type="submission" date="2011-01" db="EMBL/GenBank/DDBJ databases">
        <title>The complete genome of Nitratifractor salsuginis DSM 16511.</title>
        <authorList>
            <consortium name="US DOE Joint Genome Institute (JGI-PGF)"/>
            <person name="Lucas S."/>
            <person name="Copeland A."/>
            <person name="Lapidus A."/>
            <person name="Bruce D."/>
            <person name="Goodwin L."/>
            <person name="Pitluck S."/>
            <person name="Kyrpides N."/>
            <person name="Mavromatis K."/>
            <person name="Ivanova N."/>
            <person name="Mikhailova N."/>
            <person name="Zeytun A."/>
            <person name="Detter J.C."/>
            <person name="Tapia R."/>
            <person name="Han C."/>
            <person name="Land M."/>
            <person name="Hauser L."/>
            <person name="Markowitz V."/>
            <person name="Cheng J.-F."/>
            <person name="Hugenholtz P."/>
            <person name="Woyke T."/>
            <person name="Wu D."/>
            <person name="Tindall B."/>
            <person name="Schuetze A."/>
            <person name="Brambilla E."/>
            <person name="Klenk H.-P."/>
            <person name="Eisen J.A."/>
        </authorList>
    </citation>
    <scope>NUCLEOTIDE SEQUENCE [LARGE SCALE GENOMIC DNA]</scope>
    <source>
        <strain evidence="7">DSM 16511 / JCM 12458 / E9I37-1</strain>
    </source>
</reference>
<sequence length="252" mass="27212">MSPELLHYGIYFLLTLGLSTLFAMGGVGSAIVLVPTFNMMGMPLNLAKAIGLFINSSSTITASVMNFFRGVLDIRFALPLVIAILLATPIGAYASKFVPVVTVKWILVAFLITAAFLLLYTKRETKVVYDKAWILFLIGFSVGIISGMIGVGGGALIMPLLILLGFDAKKAAYAVSFIIPFSSLGAFFTYLSFVKMDWILLAVVTVAAIMGGYLGDRIMHYRLTPSQVKKLIAVLLLLLAAKMIAGLLHLHL</sequence>
<dbReference type="PANTHER" id="PTHR43701:SF2">
    <property type="entry name" value="MEMBRANE TRANSPORTER PROTEIN YJNA-RELATED"/>
    <property type="match status" value="1"/>
</dbReference>
<dbReference type="Proteomes" id="UP000008633">
    <property type="component" value="Chromosome"/>
</dbReference>
<keyword evidence="4 5" id="KW-0472">Membrane</keyword>
<dbReference type="HOGENOM" id="CLU_045498_5_4_7"/>
<feature type="transmembrane region" description="Helical" evidence="5">
    <location>
        <begin position="6"/>
        <end position="34"/>
    </location>
</feature>
<keyword evidence="7" id="KW-1185">Reference proteome</keyword>
<evidence type="ECO:0000313" key="6">
    <source>
        <dbReference type="EMBL" id="ADV45825.1"/>
    </source>
</evidence>
<dbReference type="EMBL" id="CP002452">
    <property type="protein sequence ID" value="ADV45825.1"/>
    <property type="molecule type" value="Genomic_DNA"/>
</dbReference>
<evidence type="ECO:0000256" key="1">
    <source>
        <dbReference type="ARBA" id="ARBA00004141"/>
    </source>
</evidence>
<dbReference type="PANTHER" id="PTHR43701">
    <property type="entry name" value="MEMBRANE TRANSPORTER PROTEIN MJ0441-RELATED"/>
    <property type="match status" value="1"/>
</dbReference>
<dbReference type="InterPro" id="IPR002781">
    <property type="entry name" value="TM_pro_TauE-like"/>
</dbReference>
<evidence type="ECO:0000256" key="4">
    <source>
        <dbReference type="ARBA" id="ARBA00023136"/>
    </source>
</evidence>
<reference evidence="6 7" key="1">
    <citation type="journal article" date="2011" name="Stand. Genomic Sci.">
        <title>Complete genome sequence of Nitratifractor salsuginis type strain (E9I37-1).</title>
        <authorList>
            <person name="Anderson I."/>
            <person name="Sikorski J."/>
            <person name="Zeytun A."/>
            <person name="Nolan M."/>
            <person name="Lapidus A."/>
            <person name="Lucas S."/>
            <person name="Hammon N."/>
            <person name="Deshpande S."/>
            <person name="Cheng J.F."/>
            <person name="Tapia R."/>
            <person name="Han C."/>
            <person name="Goodwin L."/>
            <person name="Pitluck S."/>
            <person name="Liolios K."/>
            <person name="Pagani I."/>
            <person name="Ivanova N."/>
            <person name="Huntemann M."/>
            <person name="Mavromatis K."/>
            <person name="Ovchinikova G."/>
            <person name="Pati A."/>
            <person name="Chen A."/>
            <person name="Palaniappan K."/>
            <person name="Land M."/>
            <person name="Hauser L."/>
            <person name="Brambilla E.M."/>
            <person name="Ngatchou-Djao O.D."/>
            <person name="Rohde M."/>
            <person name="Tindall B.J."/>
            <person name="Goker M."/>
            <person name="Detter J.C."/>
            <person name="Woyke T."/>
            <person name="Bristow J."/>
            <person name="Eisen J.A."/>
            <person name="Markowitz V."/>
            <person name="Hugenholtz P."/>
            <person name="Klenk H.P."/>
            <person name="Kyrpides N.C."/>
        </authorList>
    </citation>
    <scope>NUCLEOTIDE SEQUENCE [LARGE SCALE GENOMIC DNA]</scope>
    <source>
        <strain evidence="7">DSM 16511 / JCM 12458 / E9I37-1</strain>
    </source>
</reference>
<feature type="transmembrane region" description="Helical" evidence="5">
    <location>
        <begin position="46"/>
        <end position="68"/>
    </location>
</feature>
<dbReference type="OrthoDB" id="9805863at2"/>
<dbReference type="STRING" id="749222.Nitsa_0556"/>
<comment type="subcellular location">
    <subcellularLocation>
        <location evidence="5">Cell membrane</location>
        <topology evidence="5">Multi-pass membrane protein</topology>
    </subcellularLocation>
    <subcellularLocation>
        <location evidence="1">Membrane</location>
        <topology evidence="1">Multi-pass membrane protein</topology>
    </subcellularLocation>
</comment>
<evidence type="ECO:0000256" key="2">
    <source>
        <dbReference type="ARBA" id="ARBA00022692"/>
    </source>
</evidence>
<dbReference type="KEGG" id="nsa:Nitsa_0556"/>
<protein>
    <recommendedName>
        <fullName evidence="5">Probable membrane transporter protein</fullName>
    </recommendedName>
</protein>
<feature type="transmembrane region" description="Helical" evidence="5">
    <location>
        <begin position="74"/>
        <end position="94"/>
    </location>
</feature>
<dbReference type="eggNOG" id="COG0730">
    <property type="taxonomic scope" value="Bacteria"/>
</dbReference>
<accession>E6X122</accession>
<organism evidence="6 7">
    <name type="scientific">Nitratifractor salsuginis (strain DSM 16511 / JCM 12458 / E9I37-1)</name>
    <dbReference type="NCBI Taxonomy" id="749222"/>
    <lineage>
        <taxon>Bacteria</taxon>
        <taxon>Pseudomonadati</taxon>
        <taxon>Campylobacterota</taxon>
        <taxon>Epsilonproteobacteria</taxon>
        <taxon>Campylobacterales</taxon>
        <taxon>Sulfurovaceae</taxon>
        <taxon>Nitratifractor</taxon>
    </lineage>
</organism>
<feature type="transmembrane region" description="Helical" evidence="5">
    <location>
        <begin position="171"/>
        <end position="192"/>
    </location>
</feature>
<feature type="transmembrane region" description="Helical" evidence="5">
    <location>
        <begin position="132"/>
        <end position="164"/>
    </location>
</feature>